<evidence type="ECO:0000313" key="2">
    <source>
        <dbReference type="EMBL" id="KRX04564.1"/>
    </source>
</evidence>
<evidence type="ECO:0000313" key="3">
    <source>
        <dbReference type="Proteomes" id="UP000054937"/>
    </source>
</evidence>
<feature type="region of interest" description="Disordered" evidence="1">
    <location>
        <begin position="1"/>
        <end position="57"/>
    </location>
</feature>
<feature type="compositionally biased region" description="Polar residues" evidence="1">
    <location>
        <begin position="1"/>
        <end position="21"/>
    </location>
</feature>
<comment type="caution">
    <text evidence="2">The sequence shown here is derived from an EMBL/GenBank/DDBJ whole genome shotgun (WGS) entry which is preliminary data.</text>
</comment>
<gene>
    <name evidence="2" type="ORF">PPERSA_04379</name>
</gene>
<dbReference type="Proteomes" id="UP000054937">
    <property type="component" value="Unassembled WGS sequence"/>
</dbReference>
<dbReference type="EMBL" id="LDAU01000114">
    <property type="protein sequence ID" value="KRX04564.1"/>
    <property type="molecule type" value="Genomic_DNA"/>
</dbReference>
<proteinExistence type="predicted"/>
<feature type="region of interest" description="Disordered" evidence="1">
    <location>
        <begin position="192"/>
        <end position="221"/>
    </location>
</feature>
<dbReference type="InParanoid" id="A0A0V0QQM8"/>
<evidence type="ECO:0000256" key="1">
    <source>
        <dbReference type="SAM" id="MobiDB-lite"/>
    </source>
</evidence>
<keyword evidence="3" id="KW-1185">Reference proteome</keyword>
<reference evidence="2 3" key="1">
    <citation type="journal article" date="2015" name="Sci. Rep.">
        <title>Genome of the facultative scuticociliatosis pathogen Pseudocohnilembus persalinus provides insight into its virulence through horizontal gene transfer.</title>
        <authorList>
            <person name="Xiong J."/>
            <person name="Wang G."/>
            <person name="Cheng J."/>
            <person name="Tian M."/>
            <person name="Pan X."/>
            <person name="Warren A."/>
            <person name="Jiang C."/>
            <person name="Yuan D."/>
            <person name="Miao W."/>
        </authorList>
    </citation>
    <scope>NUCLEOTIDE SEQUENCE [LARGE SCALE GENOMIC DNA]</scope>
    <source>
        <strain evidence="2">36N120E</strain>
    </source>
</reference>
<feature type="region of interest" description="Disordered" evidence="1">
    <location>
        <begin position="267"/>
        <end position="300"/>
    </location>
</feature>
<feature type="compositionally biased region" description="Polar residues" evidence="1">
    <location>
        <begin position="35"/>
        <end position="57"/>
    </location>
</feature>
<accession>A0A0V0QQM8</accession>
<feature type="compositionally biased region" description="Polar residues" evidence="1">
    <location>
        <begin position="205"/>
        <end position="216"/>
    </location>
</feature>
<sequence>MNSSKARSFNTVKQNQQQQMSKMGHKQRSRDVSPISVNRNGSRQNSQLSNPTGSIRNMSKSQVYSKINNNNNYNKQSQQLYPQKVPNSFNKVNKSQAAIMRSEEYKKKLSNCKKLVHQIEYQVFSNSRVKIVKKCRICDIEIDNPNICAYCTIFFCNNCQFYCQQIQEQCPVRCEFWKKQEELRDVKQKLQENNKGSKKNSKNSQHTQPDSSNNIDSLDKEKAKKQVVAQAKVLKKKINRKLVAHKYREFISKQKQTQLVFSSLQNIGDSQSEDEDEGEQKEQKKRQNNSILCDSEGDMEDHLDIQSKESIMLDEEDNQSLQENDKQVIELHSLGEILQNKELSFQPKKKSSKSEEREKKSLIQLLEDPQYEMNLQFIREQIYEESQSNCYQVNGSYQESQKFLKEKISENKKQVQGCCKVSCNIF</sequence>
<dbReference type="AlphaFoldDB" id="A0A0V0QQM8"/>
<organism evidence="2 3">
    <name type="scientific">Pseudocohnilembus persalinus</name>
    <name type="common">Ciliate</name>
    <dbReference type="NCBI Taxonomy" id="266149"/>
    <lineage>
        <taxon>Eukaryota</taxon>
        <taxon>Sar</taxon>
        <taxon>Alveolata</taxon>
        <taxon>Ciliophora</taxon>
        <taxon>Intramacronucleata</taxon>
        <taxon>Oligohymenophorea</taxon>
        <taxon>Scuticociliatia</taxon>
        <taxon>Philasterida</taxon>
        <taxon>Pseudocohnilembidae</taxon>
        <taxon>Pseudocohnilembus</taxon>
    </lineage>
</organism>
<name>A0A0V0QQM8_PSEPJ</name>
<protein>
    <submittedName>
        <fullName evidence="2">Uncharacterized protein</fullName>
    </submittedName>
</protein>